<feature type="transmembrane region" description="Helical" evidence="8">
    <location>
        <begin position="281"/>
        <end position="299"/>
    </location>
</feature>
<dbReference type="Pfam" id="PF00892">
    <property type="entry name" value="EamA"/>
    <property type="match status" value="2"/>
</dbReference>
<keyword evidence="5 8" id="KW-1133">Transmembrane helix</keyword>
<dbReference type="Proteomes" id="UP001180973">
    <property type="component" value="Unassembled WGS sequence"/>
</dbReference>
<evidence type="ECO:0000313" key="10">
    <source>
        <dbReference type="EMBL" id="MDT0529460.1"/>
    </source>
</evidence>
<feature type="domain" description="EamA" evidence="9">
    <location>
        <begin position="8"/>
        <end position="142"/>
    </location>
</feature>
<feature type="domain" description="EamA" evidence="9">
    <location>
        <begin position="156"/>
        <end position="298"/>
    </location>
</feature>
<evidence type="ECO:0000256" key="3">
    <source>
        <dbReference type="ARBA" id="ARBA00022475"/>
    </source>
</evidence>
<feature type="transmembrane region" description="Helical" evidence="8">
    <location>
        <begin position="73"/>
        <end position="94"/>
    </location>
</feature>
<feature type="transmembrane region" description="Helical" evidence="8">
    <location>
        <begin position="186"/>
        <end position="205"/>
    </location>
</feature>
<dbReference type="RefSeq" id="WP_311411601.1">
    <property type="nucleotide sequence ID" value="NZ_JAVRFL010000010.1"/>
</dbReference>
<keyword evidence="11" id="KW-1185">Reference proteome</keyword>
<comment type="similarity">
    <text evidence="2">Belongs to the EamA transporter family.</text>
</comment>
<name>A0ABU2WV85_9ACTN</name>
<feature type="transmembrane region" description="Helical" evidence="8">
    <location>
        <begin position="155"/>
        <end position="174"/>
    </location>
</feature>
<keyword evidence="6 8" id="KW-0472">Membrane</keyword>
<protein>
    <submittedName>
        <fullName evidence="10">EamA family transporter</fullName>
    </submittedName>
</protein>
<reference evidence="10" key="1">
    <citation type="submission" date="2023-09" db="EMBL/GenBank/DDBJ databases">
        <title>30 novel species of actinomycetes from the DSMZ collection.</title>
        <authorList>
            <person name="Nouioui I."/>
        </authorList>
    </citation>
    <scope>NUCLEOTIDE SEQUENCE</scope>
    <source>
        <strain evidence="10">DSM 115977</strain>
    </source>
</reference>
<feature type="transmembrane region" description="Helical" evidence="8">
    <location>
        <begin position="256"/>
        <end position="275"/>
    </location>
</feature>
<evidence type="ECO:0000256" key="2">
    <source>
        <dbReference type="ARBA" id="ARBA00007362"/>
    </source>
</evidence>
<feature type="transmembrane region" description="Helical" evidence="8">
    <location>
        <begin position="130"/>
        <end position="149"/>
    </location>
</feature>
<dbReference type="InterPro" id="IPR037185">
    <property type="entry name" value="EmrE-like"/>
</dbReference>
<dbReference type="SUPFAM" id="SSF103481">
    <property type="entry name" value="Multidrug resistance efflux transporter EmrE"/>
    <property type="match status" value="2"/>
</dbReference>
<comment type="subcellular location">
    <subcellularLocation>
        <location evidence="1">Cell membrane</location>
        <topology evidence="1">Multi-pass membrane protein</topology>
    </subcellularLocation>
</comment>
<sequence>MTTPRPVLGVAMVLASAGLFAVNGTVSKLVLRAGLDAPQLTLLRATGAVIGLLVLSVLLRPGARRLRATPGQLPLLIGYGLAGFFAVPMLYFVAISRLPVGIGLLFEYTAPLLVALWARFGQRHRVRPRLWAGLALSLVGLGCVAEVWGELKLDGLGVLAGLGAAVFLAAYYVLGAHGTARRDTLSLCTWAFGASAVAGLLTRAVTVGTGGWEPLAADTEGGVPVALLCAYTVVLGSIAPYLLVAGAMRHLPATSVGIIGMAEPVLASAVAWVVIGPGEALNTAQLTGGLLVLVGVALAETARVAPARTAAPPTQGTAPPGQGTAPPGQGTAPPAPDAATVPPGADRAASRPARPGPGTAG</sequence>
<dbReference type="PANTHER" id="PTHR42920">
    <property type="entry name" value="OS03G0707200 PROTEIN-RELATED"/>
    <property type="match status" value="1"/>
</dbReference>
<feature type="transmembrane region" description="Helical" evidence="8">
    <location>
        <begin position="100"/>
        <end position="118"/>
    </location>
</feature>
<evidence type="ECO:0000259" key="9">
    <source>
        <dbReference type="Pfam" id="PF00892"/>
    </source>
</evidence>
<evidence type="ECO:0000256" key="1">
    <source>
        <dbReference type="ARBA" id="ARBA00004651"/>
    </source>
</evidence>
<accession>A0ABU2WV85</accession>
<dbReference type="InterPro" id="IPR000620">
    <property type="entry name" value="EamA_dom"/>
</dbReference>
<dbReference type="EMBL" id="JAVRFL010000010">
    <property type="protein sequence ID" value="MDT0529460.1"/>
    <property type="molecule type" value="Genomic_DNA"/>
</dbReference>
<gene>
    <name evidence="10" type="ORF">RM555_10720</name>
</gene>
<evidence type="ECO:0000256" key="5">
    <source>
        <dbReference type="ARBA" id="ARBA00022989"/>
    </source>
</evidence>
<organism evidence="10 11">
    <name type="scientific">Micromonospora reichwaldensis</name>
    <dbReference type="NCBI Taxonomy" id="3075516"/>
    <lineage>
        <taxon>Bacteria</taxon>
        <taxon>Bacillati</taxon>
        <taxon>Actinomycetota</taxon>
        <taxon>Actinomycetes</taxon>
        <taxon>Micromonosporales</taxon>
        <taxon>Micromonosporaceae</taxon>
        <taxon>Micromonospora</taxon>
    </lineage>
</organism>
<keyword evidence="3" id="KW-1003">Cell membrane</keyword>
<evidence type="ECO:0000256" key="7">
    <source>
        <dbReference type="SAM" id="MobiDB-lite"/>
    </source>
</evidence>
<dbReference type="PANTHER" id="PTHR42920:SF11">
    <property type="entry name" value="INNER MEMBRANE PROTEIN YTFF"/>
    <property type="match status" value="1"/>
</dbReference>
<evidence type="ECO:0000256" key="8">
    <source>
        <dbReference type="SAM" id="Phobius"/>
    </source>
</evidence>
<dbReference type="InterPro" id="IPR051258">
    <property type="entry name" value="Diverse_Substrate_Transporter"/>
</dbReference>
<feature type="region of interest" description="Disordered" evidence="7">
    <location>
        <begin position="307"/>
        <end position="361"/>
    </location>
</feature>
<comment type="caution">
    <text evidence="10">The sequence shown here is derived from an EMBL/GenBank/DDBJ whole genome shotgun (WGS) entry which is preliminary data.</text>
</comment>
<feature type="compositionally biased region" description="Low complexity" evidence="7">
    <location>
        <begin position="307"/>
        <end position="346"/>
    </location>
</feature>
<proteinExistence type="inferred from homology"/>
<feature type="transmembrane region" description="Helical" evidence="8">
    <location>
        <begin position="225"/>
        <end position="244"/>
    </location>
</feature>
<evidence type="ECO:0000256" key="4">
    <source>
        <dbReference type="ARBA" id="ARBA00022692"/>
    </source>
</evidence>
<evidence type="ECO:0000256" key="6">
    <source>
        <dbReference type="ARBA" id="ARBA00023136"/>
    </source>
</evidence>
<evidence type="ECO:0000313" key="11">
    <source>
        <dbReference type="Proteomes" id="UP001180973"/>
    </source>
</evidence>
<feature type="transmembrane region" description="Helical" evidence="8">
    <location>
        <begin position="42"/>
        <end position="61"/>
    </location>
</feature>
<keyword evidence="4 8" id="KW-0812">Transmembrane</keyword>